<feature type="region of interest" description="Disordered" evidence="6">
    <location>
        <begin position="332"/>
        <end position="484"/>
    </location>
</feature>
<evidence type="ECO:0000256" key="1">
    <source>
        <dbReference type="ARBA" id="ARBA00022744"/>
    </source>
</evidence>
<comment type="similarity">
    <text evidence="4">Belongs to the intermediate filament family.</text>
</comment>
<dbReference type="Gene3D" id="1.20.5.500">
    <property type="entry name" value="Single helix bin"/>
    <property type="match status" value="1"/>
</dbReference>
<sequence length="484" mass="50588">MGGRMTRTSDSEHVRFLEQQNQVLQTKWELLQQMDVSTSTANLDPLFQAYIGQLKKHVDSLSAKRTSQESELNNMQNLVEEFKKKYEDEINKRTCSENDFVTLKKDVDNAYMTKVELQAKVDCANQELEFLKVLFSAELSQIQQTITDTSVILSMDNNRNLDLNSIISDIQSQYESIAERSKTEAENLYHSKYEELQVTAMKHGDSLKDIKMEISDLNRMIQRLQGEIAHVKKQCKSVQDSITDAEQKGEHAIKDARNKLTELEEALQQSREDLACLLRDYQELMNVKLALDMEIATYRTLLEGEECRMSGDLSSNVTMSVTSSTMSSSIASKAGFGSQGSGGRGSSSGGGGGGGYSFGSSSYGSGGRGSSSRGGGGSYGSGGGSRGGSGSGGGYGSGGGSGGRQGSRGGSVSGGGYGSGGASSSGGGSRGGSGFGGGYSSGGGSRGGSGGGYGSGGGSGGGGCSSEKGGSGEGCGSSVTFSFR</sequence>
<feature type="compositionally biased region" description="Gly residues" evidence="6">
    <location>
        <begin position="337"/>
        <end position="357"/>
    </location>
</feature>
<dbReference type="PANTHER" id="PTHR45616">
    <property type="entry name" value="GATA-TYPE DOMAIN-CONTAINING PROTEIN"/>
    <property type="match status" value="1"/>
</dbReference>
<feature type="coiled-coil region" evidence="5">
    <location>
        <begin position="58"/>
        <end position="134"/>
    </location>
</feature>
<dbReference type="SMART" id="SM01391">
    <property type="entry name" value="Filament"/>
    <property type="match status" value="1"/>
</dbReference>
<dbReference type="InterPro" id="IPR039008">
    <property type="entry name" value="IF_rod_dom"/>
</dbReference>
<evidence type="ECO:0000256" key="4">
    <source>
        <dbReference type="RuleBase" id="RU000685"/>
    </source>
</evidence>
<evidence type="ECO:0000256" key="5">
    <source>
        <dbReference type="SAM" id="Coils"/>
    </source>
</evidence>
<keyword evidence="8" id="KW-1185">Reference proteome</keyword>
<evidence type="ECO:0000259" key="7">
    <source>
        <dbReference type="PROSITE" id="PS51842"/>
    </source>
</evidence>
<feature type="domain" description="IF rod" evidence="7">
    <location>
        <begin position="12"/>
        <end position="309"/>
    </location>
</feature>
<protein>
    <submittedName>
        <fullName evidence="9">Keratin, type II cytoskeletal 2 epidermal isoform X2</fullName>
    </submittedName>
</protein>
<dbReference type="PRINTS" id="PR01276">
    <property type="entry name" value="TYPE2KERATIN"/>
</dbReference>
<evidence type="ECO:0000256" key="6">
    <source>
        <dbReference type="SAM" id="MobiDB-lite"/>
    </source>
</evidence>
<gene>
    <name evidence="9" type="primary">KRT2</name>
</gene>
<evidence type="ECO:0000313" key="9">
    <source>
        <dbReference type="RefSeq" id="XP_060051287.1"/>
    </source>
</evidence>
<dbReference type="InterPro" id="IPR003054">
    <property type="entry name" value="Keratin_II"/>
</dbReference>
<organism evidence="8 9">
    <name type="scientific">Erinaceus europaeus</name>
    <name type="common">Western European hedgehog</name>
    <dbReference type="NCBI Taxonomy" id="9365"/>
    <lineage>
        <taxon>Eukaryota</taxon>
        <taxon>Metazoa</taxon>
        <taxon>Chordata</taxon>
        <taxon>Craniata</taxon>
        <taxon>Vertebrata</taxon>
        <taxon>Euteleostomi</taxon>
        <taxon>Mammalia</taxon>
        <taxon>Eutheria</taxon>
        <taxon>Laurasiatheria</taxon>
        <taxon>Eulipotyphla</taxon>
        <taxon>Erinaceidae</taxon>
        <taxon>Erinaceinae</taxon>
        <taxon>Erinaceus</taxon>
    </lineage>
</organism>
<dbReference type="Pfam" id="PF00038">
    <property type="entry name" value="Filament"/>
    <property type="match status" value="1"/>
</dbReference>
<feature type="compositionally biased region" description="Gly residues" evidence="6">
    <location>
        <begin position="364"/>
        <end position="475"/>
    </location>
</feature>
<proteinExistence type="inferred from homology"/>
<dbReference type="PANTHER" id="PTHR45616:SF14">
    <property type="entry name" value="KERATIN, TYPE II CYTOSKELETAL 2 EPIDERMAL"/>
    <property type="match status" value="1"/>
</dbReference>
<keyword evidence="1" id="KW-0416">Keratin</keyword>
<dbReference type="Gene3D" id="1.20.5.170">
    <property type="match status" value="1"/>
</dbReference>
<dbReference type="Proteomes" id="UP001652624">
    <property type="component" value="Chromosome 7"/>
</dbReference>
<evidence type="ECO:0000256" key="3">
    <source>
        <dbReference type="ARBA" id="ARBA00023054"/>
    </source>
</evidence>
<keyword evidence="3 5" id="KW-0175">Coiled coil</keyword>
<evidence type="ECO:0000313" key="8">
    <source>
        <dbReference type="Proteomes" id="UP001652624"/>
    </source>
</evidence>
<evidence type="ECO:0000256" key="2">
    <source>
        <dbReference type="ARBA" id="ARBA00022754"/>
    </source>
</evidence>
<feature type="coiled-coil region" evidence="5">
    <location>
        <begin position="207"/>
        <end position="287"/>
    </location>
</feature>
<dbReference type="RefSeq" id="XP_060051287.1">
    <property type="nucleotide sequence ID" value="XM_060195304.1"/>
</dbReference>
<dbReference type="Gene3D" id="1.20.5.1160">
    <property type="entry name" value="Vasodilator-stimulated phosphoprotein"/>
    <property type="match status" value="1"/>
</dbReference>
<dbReference type="InterPro" id="IPR018039">
    <property type="entry name" value="IF_conserved"/>
</dbReference>
<dbReference type="SUPFAM" id="SSF64593">
    <property type="entry name" value="Intermediate filament protein, coiled coil region"/>
    <property type="match status" value="2"/>
</dbReference>
<dbReference type="GeneID" id="103109175"/>
<name>A0ABM3XR43_ERIEU</name>
<dbReference type="PROSITE" id="PS51842">
    <property type="entry name" value="IF_ROD_2"/>
    <property type="match status" value="1"/>
</dbReference>
<dbReference type="PROSITE" id="PS00226">
    <property type="entry name" value="IF_ROD_1"/>
    <property type="match status" value="1"/>
</dbReference>
<keyword evidence="2 4" id="KW-0403">Intermediate filament</keyword>
<reference evidence="9" key="1">
    <citation type="submission" date="2025-08" db="UniProtKB">
        <authorList>
            <consortium name="RefSeq"/>
        </authorList>
    </citation>
    <scope>IDENTIFICATION</scope>
</reference>
<accession>A0ABM3XR43</accession>